<dbReference type="HOGENOM" id="CLU_022366_0_0_10"/>
<dbReference type="SUPFAM" id="SSF52058">
    <property type="entry name" value="L domain-like"/>
    <property type="match status" value="2"/>
</dbReference>
<gene>
    <name evidence="4" type="ordered locus">Poras_0381</name>
</gene>
<name>F4KMT4_PORAD</name>
<sequence length="715" mass="77038">MRKRITPLLLLLLILCCPSMSHALERQPAPISTLRDASEPTIRLTTSGEIGTNYSFTIIGGTTPIQIDWGDGTLVSPTATMVKGQKAGEEIKIYGDCLSFLATGAKITAITIDAPSMGMLSLADNELTTLDLSKTPAIESLNLQNNHLTSLNVHGLTSISTLNVKLNQLATLDLSGLNTLRTLIVSDNPALTSLEVSTLTSLSSIRADNCALEQIALPASITEFYAKGNKLTTLGEETLSLAKLKRLRVPNNQIAQVTLGECPLLNDLELDGNQLTSLTLGSLPALRTLYLQSNQLDAEALNKIYTALPTAEGTIKVSGNAGAEAAAGYIAIDKGWKIDIPGQKSQTTDPCITIRVKPDKDVYLGLAGFASDSKVKVETDEGVILEKVIPSGVPSIEKYQSKRGMIRIIGLVHTIDSSENGGRVYDIDASQSPKLVRLFALHNTMTSINVKGCSELTFINCAGSELPALDLSDCTELETAWLPGNHMTTVDLTGLTKLKEVSLERNSLSEIKGLSDCTQITELDVAENQLTTLSLEGLSRLETLDCRENLLTALDLNPCPALKEIFCYKNAINAQAMKQLFESLPARSAGERGELYAINSADNGEENQVNSADVKIANNKSWLVYDYKGYENSGKNPLANERIATAKSYQLQLTRDYIEIIYAAPHAEVALYTAGGMLLQRARTDLMGSLQLSVAELPAGSYLLTIGGEVTKVMR</sequence>
<proteinExistence type="predicted"/>
<dbReference type="Gene3D" id="3.80.10.10">
    <property type="entry name" value="Ribonuclease Inhibitor"/>
    <property type="match status" value="2"/>
</dbReference>
<dbReference type="KEGG" id="pah:Poras_0381"/>
<protein>
    <recommendedName>
        <fullName evidence="6">Leucine-rich repeat-containing protein</fullName>
    </recommendedName>
</protein>
<feature type="chain" id="PRO_5003316802" description="Leucine-rich repeat-containing protein" evidence="3">
    <location>
        <begin position="24"/>
        <end position="715"/>
    </location>
</feature>
<dbReference type="PANTHER" id="PTHR47566:SF1">
    <property type="entry name" value="PROTEIN NUD1"/>
    <property type="match status" value="1"/>
</dbReference>
<dbReference type="AlphaFoldDB" id="F4KMT4"/>
<dbReference type="Proteomes" id="UP000006545">
    <property type="component" value="Chromosome"/>
</dbReference>
<dbReference type="RefSeq" id="WP_013759957.1">
    <property type="nucleotide sequence ID" value="NC_015501.1"/>
</dbReference>
<dbReference type="InterPro" id="IPR052574">
    <property type="entry name" value="CDIRP"/>
</dbReference>
<keyword evidence="2" id="KW-0677">Repeat</keyword>
<reference evidence="5" key="1">
    <citation type="submission" date="2011-04" db="EMBL/GenBank/DDBJ databases">
        <title>The complete genome of Porphyromonas asaccharolytica DSM 20707.</title>
        <authorList>
            <person name="Lucas S."/>
            <person name="Han J."/>
            <person name="Lapidus A."/>
            <person name="Bruce D."/>
            <person name="Goodwin L."/>
            <person name="Pitluck S."/>
            <person name="Peters L."/>
            <person name="Kyrpides N."/>
            <person name="Mavromatis K."/>
            <person name="Ivanova N."/>
            <person name="Ovchinnikova G."/>
            <person name="Pagani I."/>
            <person name="Lu M."/>
            <person name="Detter J.C."/>
            <person name="Tapia R."/>
            <person name="Han C."/>
            <person name="Land M."/>
            <person name="Hauser L."/>
            <person name="Markowitz V."/>
            <person name="Cheng J.-F."/>
            <person name="Hugenholtz P."/>
            <person name="Woyke T."/>
            <person name="Wu D."/>
            <person name="Gronow S."/>
            <person name="Wellnitz S."/>
            <person name="Brambilla E."/>
            <person name="Klenk H.-P."/>
            <person name="Eisen J.A."/>
        </authorList>
    </citation>
    <scope>NUCLEOTIDE SEQUENCE [LARGE SCALE GENOMIC DNA]</scope>
    <source>
        <strain evidence="5">ATCC 25260 / DSM 20707 / VPI 4198</strain>
    </source>
</reference>
<evidence type="ECO:0000256" key="2">
    <source>
        <dbReference type="ARBA" id="ARBA00022737"/>
    </source>
</evidence>
<keyword evidence="5" id="KW-1185">Reference proteome</keyword>
<evidence type="ECO:0000313" key="5">
    <source>
        <dbReference type="Proteomes" id="UP000006545"/>
    </source>
</evidence>
<dbReference type="STRING" id="879243.Poras_0381"/>
<evidence type="ECO:0000256" key="1">
    <source>
        <dbReference type="ARBA" id="ARBA00022614"/>
    </source>
</evidence>
<evidence type="ECO:0000256" key="3">
    <source>
        <dbReference type="SAM" id="SignalP"/>
    </source>
</evidence>
<dbReference type="eggNOG" id="COG4886">
    <property type="taxonomic scope" value="Bacteria"/>
</dbReference>
<organism evidence="4 5">
    <name type="scientific">Porphyromonas asaccharolytica (strain ATCC 25260 / DSM 20707 / BCRC 10618 / CCUG 7834 / JCM 6326 / LMG 13178 / VPI 4198 / B440)</name>
    <name type="common">Bacteroides asaccharolyticus</name>
    <dbReference type="NCBI Taxonomy" id="879243"/>
    <lineage>
        <taxon>Bacteria</taxon>
        <taxon>Pseudomonadati</taxon>
        <taxon>Bacteroidota</taxon>
        <taxon>Bacteroidia</taxon>
        <taxon>Bacteroidales</taxon>
        <taxon>Porphyromonadaceae</taxon>
        <taxon>Porphyromonas</taxon>
    </lineage>
</organism>
<keyword evidence="3" id="KW-0732">Signal</keyword>
<dbReference type="InterPro" id="IPR001611">
    <property type="entry name" value="Leu-rich_rpt"/>
</dbReference>
<accession>F4KMT4</accession>
<dbReference type="PROSITE" id="PS51450">
    <property type="entry name" value="LRR"/>
    <property type="match status" value="1"/>
</dbReference>
<evidence type="ECO:0008006" key="6">
    <source>
        <dbReference type="Google" id="ProtNLM"/>
    </source>
</evidence>
<dbReference type="InterPro" id="IPR032675">
    <property type="entry name" value="LRR_dom_sf"/>
</dbReference>
<evidence type="ECO:0000313" key="4">
    <source>
        <dbReference type="EMBL" id="AEE12335.1"/>
    </source>
</evidence>
<keyword evidence="1" id="KW-0433">Leucine-rich repeat</keyword>
<dbReference type="PANTHER" id="PTHR47566">
    <property type="match status" value="1"/>
</dbReference>
<dbReference type="OrthoDB" id="1014608at2"/>
<feature type="signal peptide" evidence="3">
    <location>
        <begin position="1"/>
        <end position="23"/>
    </location>
</feature>
<dbReference type="GO" id="GO:0035591">
    <property type="term" value="F:signaling adaptor activity"/>
    <property type="evidence" value="ECO:0007669"/>
    <property type="project" value="TreeGrafter"/>
</dbReference>
<dbReference type="EMBL" id="CP002689">
    <property type="protein sequence ID" value="AEE12335.1"/>
    <property type="molecule type" value="Genomic_DNA"/>
</dbReference>